<sequence length="148" mass="16809">MLPNGENQLRSSSFLCFFAMAIILMLSKAESRYMRPSDHGLMYQNNPTGMKSPEMKSFFGEPSTEPEGRNSSKPWWKNTGAPGTFMRREDRRKDRVREVILISSFVCGIVGVALMVAVAFIYFYHRRRSLSQLQSSSSCKEIVVHTGS</sequence>
<evidence type="ECO:0000313" key="4">
    <source>
        <dbReference type="Proteomes" id="UP001141806"/>
    </source>
</evidence>
<dbReference type="PANTHER" id="PTHR37189">
    <property type="entry name" value="CONCANAVALIN A-LIKE LECTIN/GLUCANASE DOMAIN-CONTAINING PROTEIN-RELATED"/>
    <property type="match status" value="1"/>
</dbReference>
<keyword evidence="2" id="KW-0472">Membrane</keyword>
<feature type="transmembrane region" description="Helical" evidence="2">
    <location>
        <begin position="12"/>
        <end position="29"/>
    </location>
</feature>
<dbReference type="Proteomes" id="UP001141806">
    <property type="component" value="Unassembled WGS sequence"/>
</dbReference>
<organism evidence="3 4">
    <name type="scientific">Protea cynaroides</name>
    <dbReference type="NCBI Taxonomy" id="273540"/>
    <lineage>
        <taxon>Eukaryota</taxon>
        <taxon>Viridiplantae</taxon>
        <taxon>Streptophyta</taxon>
        <taxon>Embryophyta</taxon>
        <taxon>Tracheophyta</taxon>
        <taxon>Spermatophyta</taxon>
        <taxon>Magnoliopsida</taxon>
        <taxon>Proteales</taxon>
        <taxon>Proteaceae</taxon>
        <taxon>Protea</taxon>
    </lineage>
</organism>
<gene>
    <name evidence="3" type="ORF">NE237_002193</name>
</gene>
<keyword evidence="2" id="KW-0812">Transmembrane</keyword>
<accession>A0A9Q0KUT0</accession>
<keyword evidence="4" id="KW-1185">Reference proteome</keyword>
<reference evidence="3" key="1">
    <citation type="journal article" date="2023" name="Plant J.">
        <title>The genome of the king protea, Protea cynaroides.</title>
        <authorList>
            <person name="Chang J."/>
            <person name="Duong T.A."/>
            <person name="Schoeman C."/>
            <person name="Ma X."/>
            <person name="Roodt D."/>
            <person name="Barker N."/>
            <person name="Li Z."/>
            <person name="Van de Peer Y."/>
            <person name="Mizrachi E."/>
        </authorList>
    </citation>
    <scope>NUCLEOTIDE SEQUENCE</scope>
    <source>
        <tissue evidence="3">Young leaves</tissue>
    </source>
</reference>
<comment type="caution">
    <text evidence="3">The sequence shown here is derived from an EMBL/GenBank/DDBJ whole genome shotgun (WGS) entry which is preliminary data.</text>
</comment>
<evidence type="ECO:0000256" key="2">
    <source>
        <dbReference type="SAM" id="Phobius"/>
    </source>
</evidence>
<dbReference type="AlphaFoldDB" id="A0A9Q0KUT0"/>
<dbReference type="EMBL" id="JAMYWD010000003">
    <property type="protein sequence ID" value="KAJ4977087.1"/>
    <property type="molecule type" value="Genomic_DNA"/>
</dbReference>
<keyword evidence="2" id="KW-1133">Transmembrane helix</keyword>
<evidence type="ECO:0000256" key="1">
    <source>
        <dbReference type="SAM" id="MobiDB-lite"/>
    </source>
</evidence>
<feature type="region of interest" description="Disordered" evidence="1">
    <location>
        <begin position="53"/>
        <end position="84"/>
    </location>
</feature>
<evidence type="ECO:0000313" key="3">
    <source>
        <dbReference type="EMBL" id="KAJ4977087.1"/>
    </source>
</evidence>
<dbReference type="PANTHER" id="PTHR37189:SF4">
    <property type="entry name" value="TRANSMEMBRANE PROTEIN"/>
    <property type="match status" value="1"/>
</dbReference>
<protein>
    <submittedName>
        <fullName evidence="3">Uncharacterized protein</fullName>
    </submittedName>
</protein>
<dbReference type="OrthoDB" id="1107534at2759"/>
<feature type="transmembrane region" description="Helical" evidence="2">
    <location>
        <begin position="99"/>
        <end position="124"/>
    </location>
</feature>
<proteinExistence type="predicted"/>
<name>A0A9Q0KUT0_9MAGN</name>